<protein>
    <submittedName>
        <fullName evidence="2">Uncharacterized protein</fullName>
    </submittedName>
</protein>
<dbReference type="EMBL" id="CAJOBA010054106">
    <property type="protein sequence ID" value="CAF4271764.1"/>
    <property type="molecule type" value="Genomic_DNA"/>
</dbReference>
<dbReference type="EMBL" id="CAJNOK010032184">
    <property type="protein sequence ID" value="CAF1481304.1"/>
    <property type="molecule type" value="Genomic_DNA"/>
</dbReference>
<dbReference type="EMBL" id="CAJNOQ010002451">
    <property type="protein sequence ID" value="CAF0959028.1"/>
    <property type="molecule type" value="Genomic_DNA"/>
</dbReference>
<dbReference type="Proteomes" id="UP000677228">
    <property type="component" value="Unassembled WGS sequence"/>
</dbReference>
<evidence type="ECO:0000313" key="5">
    <source>
        <dbReference type="EMBL" id="CAF4271764.1"/>
    </source>
</evidence>
<dbReference type="AlphaFoldDB" id="A0A814DR25"/>
<name>A0A814DR25_9BILA</name>
<evidence type="ECO:0000313" key="2">
    <source>
        <dbReference type="EMBL" id="CAF0959028.1"/>
    </source>
</evidence>
<dbReference type="Proteomes" id="UP000681722">
    <property type="component" value="Unassembled WGS sequence"/>
</dbReference>
<evidence type="ECO:0000313" key="4">
    <source>
        <dbReference type="EMBL" id="CAF3733838.1"/>
    </source>
</evidence>
<feature type="chain" id="PRO_5035684051" evidence="1">
    <location>
        <begin position="24"/>
        <end position="288"/>
    </location>
</feature>
<organism evidence="2 6">
    <name type="scientific">Didymodactylos carnosus</name>
    <dbReference type="NCBI Taxonomy" id="1234261"/>
    <lineage>
        <taxon>Eukaryota</taxon>
        <taxon>Metazoa</taxon>
        <taxon>Spiralia</taxon>
        <taxon>Gnathifera</taxon>
        <taxon>Rotifera</taxon>
        <taxon>Eurotatoria</taxon>
        <taxon>Bdelloidea</taxon>
        <taxon>Philodinida</taxon>
        <taxon>Philodinidae</taxon>
        <taxon>Didymodactylos</taxon>
    </lineage>
</organism>
<proteinExistence type="predicted"/>
<comment type="caution">
    <text evidence="2">The sequence shown here is derived from an EMBL/GenBank/DDBJ whole genome shotgun (WGS) entry which is preliminary data.</text>
</comment>
<dbReference type="Proteomes" id="UP000663829">
    <property type="component" value="Unassembled WGS sequence"/>
</dbReference>
<evidence type="ECO:0000256" key="1">
    <source>
        <dbReference type="SAM" id="SignalP"/>
    </source>
</evidence>
<accession>A0A814DR25</accession>
<sequence length="288" mass="33039">MQQIELILLLVVSPHLIGNVVFAKQEPFVTPHTCITDCEIKQHSFTDELDLSTQCNERANHTNCRVRLIIDYTAQTTDIMFEPNDDNADIISVRSISTAVWCNVKKIQTTIDYMCSHSHECEIKFVREALRNFTQLNHEPFRVKLTSVLYDNNSTKPWLCYDKSMTPITCNTRPCYAKLKNQARSCGTTLLGVDFTSIGLLIVQRESVPGVPGENETQYAYLCNKNYCNGNVTDEDVEQLLTSDFTWTPLLATNDSWRKGMVSYYFLLWFILINNIQGLLFENAKHLQ</sequence>
<keyword evidence="1" id="KW-0732">Signal</keyword>
<dbReference type="Proteomes" id="UP000682733">
    <property type="component" value="Unassembled WGS sequence"/>
</dbReference>
<gene>
    <name evidence="2" type="ORF">GPM918_LOCUS11655</name>
    <name evidence="3" type="ORF">OVA965_LOCUS36080</name>
    <name evidence="4" type="ORF">SRO942_LOCUS11656</name>
    <name evidence="5" type="ORF">TMI583_LOCUS37072</name>
</gene>
<reference evidence="2" key="1">
    <citation type="submission" date="2021-02" db="EMBL/GenBank/DDBJ databases">
        <authorList>
            <person name="Nowell W R."/>
        </authorList>
    </citation>
    <scope>NUCLEOTIDE SEQUENCE</scope>
</reference>
<evidence type="ECO:0000313" key="6">
    <source>
        <dbReference type="Proteomes" id="UP000663829"/>
    </source>
</evidence>
<keyword evidence="6" id="KW-1185">Reference proteome</keyword>
<dbReference type="EMBL" id="CAJOBC010002451">
    <property type="protein sequence ID" value="CAF3733838.1"/>
    <property type="molecule type" value="Genomic_DNA"/>
</dbReference>
<evidence type="ECO:0000313" key="3">
    <source>
        <dbReference type="EMBL" id="CAF1481304.1"/>
    </source>
</evidence>
<feature type="signal peptide" evidence="1">
    <location>
        <begin position="1"/>
        <end position="23"/>
    </location>
</feature>